<evidence type="ECO:0000313" key="3">
    <source>
        <dbReference type="Proteomes" id="UP001623661"/>
    </source>
</evidence>
<dbReference type="EC" id="2.3.-.-" evidence="2"/>
<dbReference type="SUPFAM" id="SSF55729">
    <property type="entry name" value="Acyl-CoA N-acyltransferases (Nat)"/>
    <property type="match status" value="1"/>
</dbReference>
<dbReference type="PROSITE" id="PS51186">
    <property type="entry name" value="GNAT"/>
    <property type="match status" value="1"/>
</dbReference>
<feature type="domain" description="N-acetyltransferase" evidence="1">
    <location>
        <begin position="1"/>
        <end position="171"/>
    </location>
</feature>
<dbReference type="EMBL" id="JBJHZY010000001">
    <property type="protein sequence ID" value="MFL0268070.1"/>
    <property type="molecule type" value="Genomic_DNA"/>
</dbReference>
<dbReference type="Gene3D" id="3.40.630.30">
    <property type="match status" value="1"/>
</dbReference>
<dbReference type="CDD" id="cd04301">
    <property type="entry name" value="NAT_SF"/>
    <property type="match status" value="1"/>
</dbReference>
<keyword evidence="3" id="KW-1185">Reference proteome</keyword>
<sequence length="171" mass="19934">MIIRQATISDAWNIAKVNVDAWRTTYKGIVSDDYLNELSYNNLEKRWMTFINDSSKGKINIFVSENEENEIIGFASCGIEREIDNPTYGELYAIYIIKEYQNKGVGKILFDCVIKKLNELKFNLMLIWALEDNLQACRFYELMGGEKVKEKYIKIGNNTLKEVAYEWIINS</sequence>
<organism evidence="2 3">
    <name type="scientific">Candidatus Clostridium radicumherbarum</name>
    <dbReference type="NCBI Taxonomy" id="3381662"/>
    <lineage>
        <taxon>Bacteria</taxon>
        <taxon>Bacillati</taxon>
        <taxon>Bacillota</taxon>
        <taxon>Clostridia</taxon>
        <taxon>Eubacteriales</taxon>
        <taxon>Clostridiaceae</taxon>
        <taxon>Clostridium</taxon>
    </lineage>
</organism>
<dbReference type="Pfam" id="PF00583">
    <property type="entry name" value="Acetyltransf_1"/>
    <property type="match status" value="1"/>
</dbReference>
<dbReference type="InterPro" id="IPR000182">
    <property type="entry name" value="GNAT_dom"/>
</dbReference>
<gene>
    <name evidence="2" type="ORF">ACJDUH_08145</name>
</gene>
<protein>
    <submittedName>
        <fullName evidence="2">GNAT family N-acetyltransferase</fullName>
        <ecNumber evidence="2">2.3.-.-</ecNumber>
    </submittedName>
</protein>
<dbReference type="InterPro" id="IPR016181">
    <property type="entry name" value="Acyl_CoA_acyltransferase"/>
</dbReference>
<proteinExistence type="predicted"/>
<evidence type="ECO:0000259" key="1">
    <source>
        <dbReference type="PROSITE" id="PS51186"/>
    </source>
</evidence>
<dbReference type="Proteomes" id="UP001623661">
    <property type="component" value="Unassembled WGS sequence"/>
</dbReference>
<accession>A0ABW8TRI8</accession>
<keyword evidence="2" id="KW-0012">Acyltransferase</keyword>
<dbReference type="GO" id="GO:0016746">
    <property type="term" value="F:acyltransferase activity"/>
    <property type="evidence" value="ECO:0007669"/>
    <property type="project" value="UniProtKB-KW"/>
</dbReference>
<reference evidence="2 3" key="1">
    <citation type="submission" date="2024-11" db="EMBL/GenBank/DDBJ databases">
        <authorList>
            <person name="Heng Y.C."/>
            <person name="Lim A.C.H."/>
            <person name="Lee J.K.Y."/>
            <person name="Kittelmann S."/>
        </authorList>
    </citation>
    <scope>NUCLEOTIDE SEQUENCE [LARGE SCALE GENOMIC DNA]</scope>
    <source>
        <strain evidence="2 3">WILCCON 0202</strain>
    </source>
</reference>
<evidence type="ECO:0000313" key="2">
    <source>
        <dbReference type="EMBL" id="MFL0268070.1"/>
    </source>
</evidence>
<dbReference type="RefSeq" id="WP_406764653.1">
    <property type="nucleotide sequence ID" value="NZ_JBJHZY010000001.1"/>
</dbReference>
<keyword evidence="2" id="KW-0808">Transferase</keyword>
<comment type="caution">
    <text evidence="2">The sequence shown here is derived from an EMBL/GenBank/DDBJ whole genome shotgun (WGS) entry which is preliminary data.</text>
</comment>
<name>A0ABW8TRI8_9CLOT</name>